<dbReference type="EMBL" id="HBUF01529722">
    <property type="protein sequence ID" value="CAG6751475.1"/>
    <property type="molecule type" value="Transcribed_RNA"/>
</dbReference>
<proteinExistence type="predicted"/>
<sequence>MMMKPLKASCMSKNKEVHTYYVILILKLREKKEQIPTYIKSAWKKKENTDYTIFSMFSVTKRGKSKAHFPVRKQWNYDDYDVFLLMACCRHGIVLLLVVNL</sequence>
<dbReference type="AlphaFoldDB" id="A0A8D8ZPQ1"/>
<reference evidence="1" key="1">
    <citation type="submission" date="2021-05" db="EMBL/GenBank/DDBJ databases">
        <authorList>
            <person name="Alioto T."/>
            <person name="Alioto T."/>
            <person name="Gomez Garrido J."/>
        </authorList>
    </citation>
    <scope>NUCLEOTIDE SEQUENCE</scope>
</reference>
<accession>A0A8D8ZPQ1</accession>
<protein>
    <submittedName>
        <fullName evidence="1">Uncharacterized protein</fullName>
    </submittedName>
</protein>
<evidence type="ECO:0000313" key="1">
    <source>
        <dbReference type="EMBL" id="CAG6751475.1"/>
    </source>
</evidence>
<name>A0A8D8ZPQ1_9HEMI</name>
<organism evidence="1">
    <name type="scientific">Cacopsylla melanoneura</name>
    <dbReference type="NCBI Taxonomy" id="428564"/>
    <lineage>
        <taxon>Eukaryota</taxon>
        <taxon>Metazoa</taxon>
        <taxon>Ecdysozoa</taxon>
        <taxon>Arthropoda</taxon>
        <taxon>Hexapoda</taxon>
        <taxon>Insecta</taxon>
        <taxon>Pterygota</taxon>
        <taxon>Neoptera</taxon>
        <taxon>Paraneoptera</taxon>
        <taxon>Hemiptera</taxon>
        <taxon>Sternorrhyncha</taxon>
        <taxon>Psylloidea</taxon>
        <taxon>Psyllidae</taxon>
        <taxon>Psyllinae</taxon>
        <taxon>Cacopsylla</taxon>
    </lineage>
</organism>